<dbReference type="EMBL" id="JAWDJW010006785">
    <property type="protein sequence ID" value="KAK3063601.1"/>
    <property type="molecule type" value="Genomic_DNA"/>
</dbReference>
<accession>A0ACC3D8P0</accession>
<proteinExistence type="predicted"/>
<evidence type="ECO:0000313" key="1">
    <source>
        <dbReference type="EMBL" id="KAK3063601.1"/>
    </source>
</evidence>
<protein>
    <submittedName>
        <fullName evidence="1">Uncharacterized protein</fullName>
    </submittedName>
</protein>
<organism evidence="1 2">
    <name type="scientific">Coniosporium uncinatum</name>
    <dbReference type="NCBI Taxonomy" id="93489"/>
    <lineage>
        <taxon>Eukaryota</taxon>
        <taxon>Fungi</taxon>
        <taxon>Dikarya</taxon>
        <taxon>Ascomycota</taxon>
        <taxon>Pezizomycotina</taxon>
        <taxon>Dothideomycetes</taxon>
        <taxon>Dothideomycetes incertae sedis</taxon>
        <taxon>Coniosporium</taxon>
    </lineage>
</organism>
<keyword evidence="2" id="KW-1185">Reference proteome</keyword>
<sequence length="305" mass="32307">KVYEVARGASKCNAGTLPTLADVIDPASRLYAYQSYCPALPLAGTNVGRNMHAVCNGNTASFEAAGFNVPDVQAICEIQRGEDYDCPGDSTQEHSALITDIFVAQILNFCKPTDCTCWANLCSGLNPSRMGSFTLDASKVLIAVCSRGGTAAGGDNSGGVATLEQVNAIISTASTLFAYETFLGFTRADIVYMCENVDGDPLAGALTASGLIPAAMKDAYCYDVDALYPIAEKAELYQYALQATSTGILVAELLAASNLDSFYSTLCATLDRESMKKVNVDYNIVKCSVCARNFCTWDGTACQCL</sequence>
<evidence type="ECO:0000313" key="2">
    <source>
        <dbReference type="Proteomes" id="UP001186974"/>
    </source>
</evidence>
<name>A0ACC3D8P0_9PEZI</name>
<dbReference type="Proteomes" id="UP001186974">
    <property type="component" value="Unassembled WGS sequence"/>
</dbReference>
<reference evidence="1" key="1">
    <citation type="submission" date="2024-09" db="EMBL/GenBank/DDBJ databases">
        <title>Black Yeasts Isolated from many extreme environments.</title>
        <authorList>
            <person name="Coleine C."/>
            <person name="Stajich J.E."/>
            <person name="Selbmann L."/>
        </authorList>
    </citation>
    <scope>NUCLEOTIDE SEQUENCE</scope>
    <source>
        <strain evidence="1">CCFEE 5737</strain>
    </source>
</reference>
<comment type="caution">
    <text evidence="1">The sequence shown here is derived from an EMBL/GenBank/DDBJ whole genome shotgun (WGS) entry which is preliminary data.</text>
</comment>
<feature type="non-terminal residue" evidence="1">
    <location>
        <position position="1"/>
    </location>
</feature>
<gene>
    <name evidence="1" type="ORF">LTS18_014235</name>
</gene>